<keyword evidence="1" id="KW-0472">Membrane</keyword>
<dbReference type="EMBL" id="VSSQ01069079">
    <property type="protein sequence ID" value="MPN21163.1"/>
    <property type="molecule type" value="Genomic_DNA"/>
</dbReference>
<dbReference type="AlphaFoldDB" id="A0A645GBA4"/>
<evidence type="ECO:0000256" key="1">
    <source>
        <dbReference type="SAM" id="Phobius"/>
    </source>
</evidence>
<sequence length="50" mass="5652">MALAEVLNVMPILLRRSRIAKGLPWMLLCFAMGKMLGSILYFCVDGFYVV</sequence>
<keyword evidence="1" id="KW-1133">Transmembrane helix</keyword>
<name>A0A645GBA4_9ZZZZ</name>
<keyword evidence="1" id="KW-0812">Transmembrane</keyword>
<dbReference type="InterPro" id="IPR020144">
    <property type="entry name" value="SpoVAB"/>
</dbReference>
<dbReference type="Pfam" id="PF13782">
    <property type="entry name" value="SpoVAB"/>
    <property type="match status" value="1"/>
</dbReference>
<gene>
    <name evidence="2" type="ORF">SDC9_168542</name>
</gene>
<reference evidence="2" key="1">
    <citation type="submission" date="2019-08" db="EMBL/GenBank/DDBJ databases">
        <authorList>
            <person name="Kucharzyk K."/>
            <person name="Murdoch R.W."/>
            <person name="Higgins S."/>
            <person name="Loffler F."/>
        </authorList>
    </citation>
    <scope>NUCLEOTIDE SEQUENCE</scope>
</reference>
<evidence type="ECO:0000313" key="2">
    <source>
        <dbReference type="EMBL" id="MPN21163.1"/>
    </source>
</evidence>
<accession>A0A645GBA4</accession>
<comment type="caution">
    <text evidence="2">The sequence shown here is derived from an EMBL/GenBank/DDBJ whole genome shotgun (WGS) entry which is preliminary data.</text>
</comment>
<feature type="transmembrane region" description="Helical" evidence="1">
    <location>
        <begin position="25"/>
        <end position="49"/>
    </location>
</feature>
<organism evidence="2">
    <name type="scientific">bioreactor metagenome</name>
    <dbReference type="NCBI Taxonomy" id="1076179"/>
    <lineage>
        <taxon>unclassified sequences</taxon>
        <taxon>metagenomes</taxon>
        <taxon>ecological metagenomes</taxon>
    </lineage>
</organism>
<protein>
    <submittedName>
        <fullName evidence="2">Uncharacterized protein</fullName>
    </submittedName>
</protein>
<proteinExistence type="predicted"/>